<dbReference type="EMBL" id="FZOJ01000040">
    <property type="protein sequence ID" value="SNT10272.1"/>
    <property type="molecule type" value="Genomic_DNA"/>
</dbReference>
<evidence type="ECO:0000313" key="2">
    <source>
        <dbReference type="Proteomes" id="UP000198304"/>
    </source>
</evidence>
<dbReference type="Gene3D" id="3.30.420.40">
    <property type="match status" value="1"/>
</dbReference>
<protein>
    <submittedName>
        <fullName evidence="1">ROK family protein</fullName>
    </submittedName>
</protein>
<reference evidence="1 2" key="1">
    <citation type="submission" date="2017-06" db="EMBL/GenBank/DDBJ databases">
        <authorList>
            <person name="Kim H.J."/>
            <person name="Triplett B.A."/>
        </authorList>
    </citation>
    <scope>NUCLEOTIDE SEQUENCE [LARGE SCALE GENOMIC DNA]</scope>
    <source>
        <strain evidence="1 2">SCA</strain>
    </source>
</reference>
<proteinExistence type="predicted"/>
<name>A0A239JXQ5_9FIRM</name>
<dbReference type="SUPFAM" id="SSF53067">
    <property type="entry name" value="Actin-like ATPase domain"/>
    <property type="match status" value="1"/>
</dbReference>
<gene>
    <name evidence="1" type="ORF">SAMN05446037_104014</name>
</gene>
<organism evidence="1 2">
    <name type="scientific">Anaerovirgula multivorans</name>
    <dbReference type="NCBI Taxonomy" id="312168"/>
    <lineage>
        <taxon>Bacteria</taxon>
        <taxon>Bacillati</taxon>
        <taxon>Bacillota</taxon>
        <taxon>Clostridia</taxon>
        <taxon>Peptostreptococcales</taxon>
        <taxon>Natronincolaceae</taxon>
        <taxon>Anaerovirgula</taxon>
    </lineage>
</organism>
<keyword evidence="2" id="KW-1185">Reference proteome</keyword>
<evidence type="ECO:0000313" key="1">
    <source>
        <dbReference type="EMBL" id="SNT10272.1"/>
    </source>
</evidence>
<dbReference type="InterPro" id="IPR043129">
    <property type="entry name" value="ATPase_NBD"/>
</dbReference>
<dbReference type="AlphaFoldDB" id="A0A239JXQ5"/>
<dbReference type="Proteomes" id="UP000198304">
    <property type="component" value="Unassembled WGS sequence"/>
</dbReference>
<accession>A0A239JXQ5</accession>
<dbReference type="OrthoDB" id="9810372at2"/>
<sequence length="67" mass="7247">MASIAHVVDPHTFVLGGGVALSAPKFIDKIKDKFDTYIYEVMRGKIRIEPASLADPGIVSAMLMAKN</sequence>